<dbReference type="Proteomes" id="UP001197770">
    <property type="component" value="Unassembled WGS sequence"/>
</dbReference>
<sequence length="459" mass="52088">MNYITQIGILIFLITLQPLTIRAQEKLVQLNQVKLLKRTVLTTTAYCSDGSDRAREGKPRFHGPMVARINSHKGYQYVSYYEANGDIVVARNEIGQEKWEKLILPDYKMTSQDRHNKIALGISKADGVIHLSFDHHNSKTFNYSKSIAGVANDPQSFEWKSDLFQLQPNLGLTEQFGLITYPNFYEIKNSGDLLMYWRTGGATGGEMNLARYESSAGRWNFIGQISSREGLYNSAKGTRGPYHAGFVSDNSGVIHIGWLWREAYDQRDFKNTLGNHGISYAQSSDGGKTWFSENGVLVADADNSLRMSINNLGTPPISVPMRLDPSNVGFTSIYDKNQEHLLFMLKHLNETMEDTYNYLYVRDKDGNWSKQKSEIKFGGSMAFLGNKLLICNTTGIFYSEESEGYETWQKLDFPFDIDSGSIQWDFDRLNAGFLNFTIQYNPKKIGEPTPVEVFELSLL</sequence>
<evidence type="ECO:0000313" key="1">
    <source>
        <dbReference type="EMBL" id="MCC4211228.1"/>
    </source>
</evidence>
<protein>
    <submittedName>
        <fullName evidence="1">BNR repeat-containing protein</fullName>
    </submittedName>
</protein>
<dbReference type="EMBL" id="JAJGMW010000001">
    <property type="protein sequence ID" value="MCC4211228.1"/>
    <property type="molecule type" value="Genomic_DNA"/>
</dbReference>
<evidence type="ECO:0000313" key="2">
    <source>
        <dbReference type="Proteomes" id="UP001197770"/>
    </source>
</evidence>
<dbReference type="RefSeq" id="WP_228228352.1">
    <property type="nucleotide sequence ID" value="NZ_JAJGMW010000001.1"/>
</dbReference>
<organism evidence="1 2">
    <name type="scientific">Leeuwenhoekiella parthenopeia</name>
    <dbReference type="NCBI Taxonomy" id="2890320"/>
    <lineage>
        <taxon>Bacteria</taxon>
        <taxon>Pseudomonadati</taxon>
        <taxon>Bacteroidota</taxon>
        <taxon>Flavobacteriia</taxon>
        <taxon>Flavobacteriales</taxon>
        <taxon>Flavobacteriaceae</taxon>
        <taxon>Leeuwenhoekiella</taxon>
    </lineage>
</organism>
<dbReference type="Pfam" id="PF15892">
    <property type="entry name" value="BNR_4"/>
    <property type="match status" value="1"/>
</dbReference>
<keyword evidence="2" id="KW-1185">Reference proteome</keyword>
<accession>A0ABS8GNY8</accession>
<gene>
    <name evidence="1" type="ORF">LLW17_00735</name>
</gene>
<comment type="caution">
    <text evidence="1">The sequence shown here is derived from an EMBL/GenBank/DDBJ whole genome shotgun (WGS) entry which is preliminary data.</text>
</comment>
<reference evidence="1 2" key="1">
    <citation type="submission" date="2021-11" db="EMBL/GenBank/DDBJ databases">
        <title>Seasonal and diel survey of microbial diversity of the Tyrrhenian coast.</title>
        <authorList>
            <person name="Gattoni G."/>
            <person name="Corral P."/>
        </authorList>
    </citation>
    <scope>NUCLEOTIDE SEQUENCE [LARGE SCALE GENOMIC DNA]</scope>
    <source>
        <strain evidence="1 2">Mr9</strain>
    </source>
</reference>
<name>A0ABS8GNY8_9FLAO</name>
<proteinExistence type="predicted"/>